<proteinExistence type="predicted"/>
<feature type="region of interest" description="Disordered" evidence="1">
    <location>
        <begin position="418"/>
        <end position="677"/>
    </location>
</feature>
<dbReference type="InterPro" id="IPR025714">
    <property type="entry name" value="Methyltranfer_dom"/>
</dbReference>
<protein>
    <submittedName>
        <fullName evidence="3">General secretory system II protein E domain protein</fullName>
    </submittedName>
</protein>
<dbReference type="RefSeq" id="WP_165704155.1">
    <property type="nucleotide sequence ID" value="NZ_JMCC02000175.1"/>
</dbReference>
<dbReference type="Proteomes" id="UP000031599">
    <property type="component" value="Unassembled WGS sequence"/>
</dbReference>
<dbReference type="Gene3D" id="3.40.50.150">
    <property type="entry name" value="Vaccinia Virus protein VP39"/>
    <property type="match status" value="1"/>
</dbReference>
<evidence type="ECO:0000313" key="4">
    <source>
        <dbReference type="Proteomes" id="UP000031599"/>
    </source>
</evidence>
<dbReference type="AlphaFoldDB" id="A0A0C1ZLX1"/>
<sequence length="677" mass="72809">MREQKLARVIDREVAPIWHDRFARLLMRELPSAPETFALDIHSGAGHTTAELLQRLDESSRIVALGRDPWLMQVSKTRVRPEWKRRVYFKSGDIDDVTDMNDDTYDLAIANLVLGEQVVEWLPALAELIRVTKPGGQVLATLPLSGTWREVEDMFEEVLRDEDMRREVATLQMLRRRRPTPSQLVAGLQSIGLTEQDFVVEHEHFELLFRSGREFLFAPVIEHGPLRLWKAIIGRAEKPQALFWRFKEAIDTYYAGHVLAVNVVAGLVRVRVPGGPADNFSSSYWRRYPTLAKLWGGLGGEPDAGEASEEDFEFDLDIDLDEADAAIDALTDEPDTAADDGTQFPESLDEIGTVGFADAGRGFTDMEVSGANELPAIEDVALGGDADDMFAGLLEELDAEEAAAAEIAAEDAEVEAAVQPRKHQSSGRAATLGAVEHSPLPGKLPRKPGESGVSPIPPGSRSTGSGPAATAKPIARVPLASRLPGRNPGESGTGPIPGKLPPAPKLGEKLPPRPPGGNGGSLASRLPRRTGSGIHPLPPIPSPSGTSLAAPGEARRTPTDTKALLARLGKRGDTQSGVKPLPRPPVGPPPSIASPPAATPPPPRVTKPGEEDPFASMEEDMDEFEEIDDLESSLVGGEIDEDDDFADSFGNVSPDPSAGRSGSRPIPPPPPGRKKTK</sequence>
<dbReference type="EMBL" id="JMCC02000175">
    <property type="protein sequence ID" value="KIG11823.1"/>
    <property type="molecule type" value="Genomic_DNA"/>
</dbReference>
<gene>
    <name evidence="3" type="ORF">DB30_02427</name>
</gene>
<comment type="caution">
    <text evidence="3">The sequence shown here is derived from an EMBL/GenBank/DDBJ whole genome shotgun (WGS) entry which is preliminary data.</text>
</comment>
<feature type="compositionally biased region" description="Pro residues" evidence="1">
    <location>
        <begin position="581"/>
        <end position="605"/>
    </location>
</feature>
<evidence type="ECO:0000259" key="2">
    <source>
        <dbReference type="Pfam" id="PF13847"/>
    </source>
</evidence>
<dbReference type="CDD" id="cd02440">
    <property type="entry name" value="AdoMet_MTases"/>
    <property type="match status" value="1"/>
</dbReference>
<feature type="domain" description="Methyltransferase" evidence="2">
    <location>
        <begin position="38"/>
        <end position="144"/>
    </location>
</feature>
<evidence type="ECO:0000256" key="1">
    <source>
        <dbReference type="SAM" id="MobiDB-lite"/>
    </source>
</evidence>
<feature type="compositionally biased region" description="Acidic residues" evidence="1">
    <location>
        <begin position="611"/>
        <end position="631"/>
    </location>
</feature>
<dbReference type="SUPFAM" id="SSF53335">
    <property type="entry name" value="S-adenosyl-L-methionine-dependent methyltransferases"/>
    <property type="match status" value="1"/>
</dbReference>
<organism evidence="3 4">
    <name type="scientific">Enhygromyxa salina</name>
    <dbReference type="NCBI Taxonomy" id="215803"/>
    <lineage>
        <taxon>Bacteria</taxon>
        <taxon>Pseudomonadati</taxon>
        <taxon>Myxococcota</taxon>
        <taxon>Polyangia</taxon>
        <taxon>Nannocystales</taxon>
        <taxon>Nannocystaceae</taxon>
        <taxon>Enhygromyxa</taxon>
    </lineage>
</organism>
<reference evidence="3 4" key="1">
    <citation type="submission" date="2014-12" db="EMBL/GenBank/DDBJ databases">
        <title>Genome assembly of Enhygromyxa salina DSM 15201.</title>
        <authorList>
            <person name="Sharma G."/>
            <person name="Subramanian S."/>
        </authorList>
    </citation>
    <scope>NUCLEOTIDE SEQUENCE [LARGE SCALE GENOMIC DNA]</scope>
    <source>
        <strain evidence="3 4">DSM 15201</strain>
    </source>
</reference>
<dbReference type="InterPro" id="IPR029063">
    <property type="entry name" value="SAM-dependent_MTases_sf"/>
</dbReference>
<evidence type="ECO:0000313" key="3">
    <source>
        <dbReference type="EMBL" id="KIG11823.1"/>
    </source>
</evidence>
<name>A0A0C1ZLX1_9BACT</name>
<accession>A0A0C1ZLX1</accession>
<dbReference type="Pfam" id="PF13847">
    <property type="entry name" value="Methyltransf_31"/>
    <property type="match status" value="1"/>
</dbReference>